<evidence type="ECO:0000313" key="7">
    <source>
        <dbReference type="EMBL" id="GHI53733.1"/>
    </source>
</evidence>
<dbReference type="InterPro" id="IPR006776">
    <property type="entry name" value="SsgB"/>
</dbReference>
<name>A0ABQ3RD14_STRRR</name>
<comment type="caution">
    <text evidence="7">The sequence shown here is derived from an EMBL/GenBank/DDBJ whole genome shotgun (WGS) entry which is preliminary data.</text>
</comment>
<keyword evidence="8" id="KW-1185">Reference proteome</keyword>
<keyword evidence="5" id="KW-0717">Septation</keyword>
<evidence type="ECO:0000313" key="8">
    <source>
        <dbReference type="Proteomes" id="UP000646738"/>
    </source>
</evidence>
<protein>
    <recommendedName>
        <fullName evidence="9">Sporulation and cell division protein SsgA</fullName>
    </recommendedName>
</protein>
<evidence type="ECO:0000256" key="5">
    <source>
        <dbReference type="ARBA" id="ARBA00023210"/>
    </source>
</evidence>
<reference evidence="8" key="1">
    <citation type="submission" date="2023-07" db="EMBL/GenBank/DDBJ databases">
        <title>Whole genome shotgun sequence of Streptomyces achromogenes subsp. rubradiris NBRC 14000.</title>
        <authorList>
            <person name="Komaki H."/>
            <person name="Tamura T."/>
        </authorList>
    </citation>
    <scope>NUCLEOTIDE SEQUENCE [LARGE SCALE GENOMIC DNA]</scope>
    <source>
        <strain evidence="8">NBRC 14000</strain>
    </source>
</reference>
<keyword evidence="4" id="KW-0749">Sporulation</keyword>
<gene>
    <name evidence="7" type="ORF">Srubr_35790</name>
</gene>
<keyword evidence="6" id="KW-0131">Cell cycle</keyword>
<dbReference type="InterPro" id="IPR038658">
    <property type="entry name" value="SsgB_sf"/>
</dbReference>
<dbReference type="EMBL" id="BNEA01000015">
    <property type="protein sequence ID" value="GHI53733.1"/>
    <property type="molecule type" value="Genomic_DNA"/>
</dbReference>
<organism evidence="7 8">
    <name type="scientific">Streptomyces rubradiris</name>
    <name type="common">Streptomyces achromogenes subsp. rubradiris</name>
    <dbReference type="NCBI Taxonomy" id="285531"/>
    <lineage>
        <taxon>Bacteria</taxon>
        <taxon>Bacillati</taxon>
        <taxon>Actinomycetota</taxon>
        <taxon>Actinomycetes</taxon>
        <taxon>Kitasatosporales</taxon>
        <taxon>Streptomycetaceae</taxon>
        <taxon>Streptomyces</taxon>
    </lineage>
</organism>
<evidence type="ECO:0008006" key="9">
    <source>
        <dbReference type="Google" id="ProtNLM"/>
    </source>
</evidence>
<accession>A0ABQ3RD14</accession>
<evidence type="ECO:0000256" key="6">
    <source>
        <dbReference type="ARBA" id="ARBA00023306"/>
    </source>
</evidence>
<evidence type="ECO:0000256" key="2">
    <source>
        <dbReference type="ARBA" id="ARBA00009323"/>
    </source>
</evidence>
<evidence type="ECO:0000256" key="4">
    <source>
        <dbReference type="ARBA" id="ARBA00022969"/>
    </source>
</evidence>
<comment type="similarity">
    <text evidence="2">Belongs to the SsgA family.</text>
</comment>
<proteinExistence type="inferred from homology"/>
<keyword evidence="3" id="KW-0132">Cell division</keyword>
<dbReference type="Proteomes" id="UP000646738">
    <property type="component" value="Unassembled WGS sequence"/>
</dbReference>
<sequence length="102" mass="10709">MRLDFAPAAGPGEGGAATWVFARSLLEEGVGVAVGDGDVRVRPGAAGETDIELVSLYGSCVVRLRTDTLCSFLALSETRSAQVSTRIRTELDRTLDAILGRA</sequence>
<dbReference type="Pfam" id="PF04686">
    <property type="entry name" value="SsgA"/>
    <property type="match status" value="1"/>
</dbReference>
<dbReference type="Gene3D" id="2.30.31.20">
    <property type="entry name" value="Sporulation-specific cell division protein SsgB"/>
    <property type="match status" value="1"/>
</dbReference>
<evidence type="ECO:0000256" key="3">
    <source>
        <dbReference type="ARBA" id="ARBA00022618"/>
    </source>
</evidence>
<comment type="subcellular location">
    <subcellularLocation>
        <location evidence="1">Cell septum</location>
    </subcellularLocation>
</comment>
<evidence type="ECO:0000256" key="1">
    <source>
        <dbReference type="ARBA" id="ARBA00004431"/>
    </source>
</evidence>